<dbReference type="InterPro" id="IPR005656">
    <property type="entry name" value="MmgE_PrpD"/>
</dbReference>
<dbReference type="SUPFAM" id="SSF103378">
    <property type="entry name" value="2-methylcitrate dehydratase PrpD"/>
    <property type="match status" value="1"/>
</dbReference>
<sequence length="446" mass="46394">MTNLSTSISLQTAHFASETTWNDVPDTIRHQGKRALVNFFACCLAGASAQAIGMMLAVAGTPGGARIVGRTATADAMTAAWVNAASANILDFDDTLPDTIAHPTAPVAAPLLALAETRTERPIPGRDLLMAAILGIELECRIGRALSIRHYRRGWHITSTCGGLGAALACGRLLELSPHQIVCAMGGAVAQAGGVVETLGTMSKSLGVGGAARAGLLSALMATRGMTGPSQPLEGRYGLFAVMGEDVEPHDVVADLGSRWELADLAYKPYPCGVVLNAVIDACLALRMDIADMTALASITVSGHPLLKERADRPGVGSGNLAQVSAQHAAAVVLRKGRAGPAEFSDAAVTDPDTRALAARVSVAIDEALPMGAARVTVLRANQSHERTVLEPLGSAGNPMTDLDLENKLRTQWANAGIKGSPDRLIDALWSLDTRDDAAELTRLIG</sequence>
<dbReference type="InterPro" id="IPR045336">
    <property type="entry name" value="MmgE_PrpD_N"/>
</dbReference>
<proteinExistence type="inferred from homology"/>
<dbReference type="Pfam" id="PF03972">
    <property type="entry name" value="MmgE_PrpD_N"/>
    <property type="match status" value="1"/>
</dbReference>
<protein>
    <submittedName>
        <fullName evidence="4">2-methylcitrate dehydratase PrpD</fullName>
    </submittedName>
</protein>
<dbReference type="InterPro" id="IPR045337">
    <property type="entry name" value="MmgE_PrpD_C"/>
</dbReference>
<dbReference type="AlphaFoldDB" id="A0A2V3TZB1"/>
<feature type="domain" description="MmgE/PrpD N-terminal" evidence="2">
    <location>
        <begin position="11"/>
        <end position="247"/>
    </location>
</feature>
<comment type="similarity">
    <text evidence="1">Belongs to the PrpD family.</text>
</comment>
<comment type="caution">
    <text evidence="4">The sequence shown here is derived from an EMBL/GenBank/DDBJ whole genome shotgun (WGS) entry which is preliminary data.</text>
</comment>
<dbReference type="Proteomes" id="UP000248021">
    <property type="component" value="Unassembled WGS sequence"/>
</dbReference>
<keyword evidence="5" id="KW-1185">Reference proteome</keyword>
<dbReference type="InterPro" id="IPR036148">
    <property type="entry name" value="MmgE/PrpD_sf"/>
</dbReference>
<dbReference type="GO" id="GO:0016829">
    <property type="term" value="F:lyase activity"/>
    <property type="evidence" value="ECO:0007669"/>
    <property type="project" value="InterPro"/>
</dbReference>
<evidence type="ECO:0000259" key="2">
    <source>
        <dbReference type="Pfam" id="PF03972"/>
    </source>
</evidence>
<dbReference type="Gene3D" id="1.10.4100.10">
    <property type="entry name" value="2-methylcitrate dehydratase PrpD"/>
    <property type="match status" value="1"/>
</dbReference>
<dbReference type="RefSeq" id="WP_110377407.1">
    <property type="nucleotide sequence ID" value="NZ_JAHBRY010000002.1"/>
</dbReference>
<feature type="domain" description="MmgE/PrpD C-terminal" evidence="3">
    <location>
        <begin position="270"/>
        <end position="415"/>
    </location>
</feature>
<reference evidence="4 5" key="1">
    <citation type="submission" date="2018-05" db="EMBL/GenBank/DDBJ databases">
        <title>Genomic Encyclopedia of Type Strains, Phase IV (KMG-IV): sequencing the most valuable type-strain genomes for metagenomic binning, comparative biology and taxonomic classification.</title>
        <authorList>
            <person name="Goeker M."/>
        </authorList>
    </citation>
    <scope>NUCLEOTIDE SEQUENCE [LARGE SCALE GENOMIC DNA]</scope>
    <source>
        <strain evidence="4 5">DSM 6462</strain>
    </source>
</reference>
<dbReference type="OrthoDB" id="9795089at2"/>
<accession>A0A2V3TZB1</accession>
<organism evidence="4 5">
    <name type="scientific">Chelatococcus asaccharovorans</name>
    <dbReference type="NCBI Taxonomy" id="28210"/>
    <lineage>
        <taxon>Bacteria</taxon>
        <taxon>Pseudomonadati</taxon>
        <taxon>Pseudomonadota</taxon>
        <taxon>Alphaproteobacteria</taxon>
        <taxon>Hyphomicrobiales</taxon>
        <taxon>Chelatococcaceae</taxon>
        <taxon>Chelatococcus</taxon>
    </lineage>
</organism>
<dbReference type="PANTHER" id="PTHR16943:SF8">
    <property type="entry name" value="2-METHYLCITRATE DEHYDRATASE"/>
    <property type="match status" value="1"/>
</dbReference>
<evidence type="ECO:0000313" key="4">
    <source>
        <dbReference type="EMBL" id="PXW54179.1"/>
    </source>
</evidence>
<dbReference type="EMBL" id="QJJK01000012">
    <property type="protein sequence ID" value="PXW54179.1"/>
    <property type="molecule type" value="Genomic_DNA"/>
</dbReference>
<dbReference type="Gene3D" id="3.30.1330.120">
    <property type="entry name" value="2-methylcitrate dehydratase PrpD"/>
    <property type="match status" value="1"/>
</dbReference>
<dbReference type="Pfam" id="PF19305">
    <property type="entry name" value="MmgE_PrpD_C"/>
    <property type="match status" value="1"/>
</dbReference>
<dbReference type="PANTHER" id="PTHR16943">
    <property type="entry name" value="2-METHYLCITRATE DEHYDRATASE-RELATED"/>
    <property type="match status" value="1"/>
</dbReference>
<evidence type="ECO:0000259" key="3">
    <source>
        <dbReference type="Pfam" id="PF19305"/>
    </source>
</evidence>
<evidence type="ECO:0000256" key="1">
    <source>
        <dbReference type="ARBA" id="ARBA00006174"/>
    </source>
</evidence>
<dbReference type="InterPro" id="IPR042188">
    <property type="entry name" value="MmgE/PrpD_sf_2"/>
</dbReference>
<gene>
    <name evidence="4" type="ORF">C7450_112208</name>
</gene>
<dbReference type="InterPro" id="IPR042183">
    <property type="entry name" value="MmgE/PrpD_sf_1"/>
</dbReference>
<name>A0A2V3TZB1_9HYPH</name>
<evidence type="ECO:0000313" key="5">
    <source>
        <dbReference type="Proteomes" id="UP000248021"/>
    </source>
</evidence>